<dbReference type="GO" id="GO:0006508">
    <property type="term" value="P:proteolysis"/>
    <property type="evidence" value="ECO:0007669"/>
    <property type="project" value="UniProtKB-KW"/>
</dbReference>
<dbReference type="GO" id="GO:0005576">
    <property type="term" value="C:extracellular region"/>
    <property type="evidence" value="ECO:0007669"/>
    <property type="project" value="UniProtKB-SubCell"/>
</dbReference>
<feature type="binding site" evidence="8">
    <location>
        <position position="604"/>
    </location>
    <ligand>
        <name>Ca(2+)</name>
        <dbReference type="ChEBI" id="CHEBI:29108"/>
    </ligand>
</feature>
<dbReference type="OrthoDB" id="409122at2759"/>
<feature type="signal peptide" evidence="9">
    <location>
        <begin position="1"/>
        <end position="19"/>
    </location>
</feature>
<dbReference type="SUPFAM" id="SSF54897">
    <property type="entry name" value="Protease propeptides/inhibitors"/>
    <property type="match status" value="1"/>
</dbReference>
<feature type="binding site" evidence="8">
    <location>
        <position position="623"/>
    </location>
    <ligand>
        <name>Ca(2+)</name>
        <dbReference type="ChEBI" id="CHEBI:29108"/>
    </ligand>
</feature>
<protein>
    <submittedName>
        <fullName evidence="11">Related to tripeptidyl-peptidase 1</fullName>
    </submittedName>
</protein>
<dbReference type="STRING" id="576137.A0A1L7X6J5"/>
<keyword evidence="3 8" id="KW-0479">Metal-binding</keyword>
<dbReference type="Pfam" id="PF09286">
    <property type="entry name" value="Pro-kuma_activ"/>
    <property type="match status" value="1"/>
</dbReference>
<dbReference type="PROSITE" id="PS51695">
    <property type="entry name" value="SEDOLISIN"/>
    <property type="match status" value="1"/>
</dbReference>
<evidence type="ECO:0000256" key="1">
    <source>
        <dbReference type="ARBA" id="ARBA00004239"/>
    </source>
</evidence>
<dbReference type="EMBL" id="FJOG01000016">
    <property type="protein sequence ID" value="CZR60645.1"/>
    <property type="molecule type" value="Genomic_DNA"/>
</dbReference>
<keyword evidence="4 8" id="KW-0378">Hydrolase</keyword>
<keyword evidence="2 8" id="KW-0645">Protease</keyword>
<name>A0A1L7X6J5_9HELO</name>
<dbReference type="SMART" id="SM00944">
    <property type="entry name" value="Pro-kuma_activ"/>
    <property type="match status" value="1"/>
</dbReference>
<evidence type="ECO:0000256" key="3">
    <source>
        <dbReference type="ARBA" id="ARBA00022723"/>
    </source>
</evidence>
<dbReference type="GO" id="GO:0004252">
    <property type="term" value="F:serine-type endopeptidase activity"/>
    <property type="evidence" value="ECO:0007669"/>
    <property type="project" value="UniProtKB-UniRule"/>
</dbReference>
<evidence type="ECO:0000256" key="5">
    <source>
        <dbReference type="ARBA" id="ARBA00022825"/>
    </source>
</evidence>
<dbReference type="CDD" id="cd11377">
    <property type="entry name" value="Pro-peptidase_S53"/>
    <property type="match status" value="1"/>
</dbReference>
<evidence type="ECO:0000256" key="7">
    <source>
        <dbReference type="ARBA" id="ARBA00023145"/>
    </source>
</evidence>
<evidence type="ECO:0000256" key="9">
    <source>
        <dbReference type="SAM" id="SignalP"/>
    </source>
</evidence>
<dbReference type="InterPro" id="IPR030400">
    <property type="entry name" value="Sedolisin_dom"/>
</dbReference>
<keyword evidence="5 8" id="KW-0720">Serine protease</keyword>
<evidence type="ECO:0000256" key="8">
    <source>
        <dbReference type="PROSITE-ProRule" id="PRU01032"/>
    </source>
</evidence>
<keyword evidence="6 8" id="KW-0106">Calcium</keyword>
<dbReference type="InterPro" id="IPR036852">
    <property type="entry name" value="Peptidase_S8/S53_dom_sf"/>
</dbReference>
<evidence type="ECO:0000256" key="2">
    <source>
        <dbReference type="ARBA" id="ARBA00022670"/>
    </source>
</evidence>
<reference evidence="11 12" key="1">
    <citation type="submission" date="2016-03" db="EMBL/GenBank/DDBJ databases">
        <authorList>
            <person name="Ploux O."/>
        </authorList>
    </citation>
    <scope>NUCLEOTIDE SEQUENCE [LARGE SCALE GENOMIC DNA]</scope>
    <source>
        <strain evidence="11 12">UAMH 11012</strain>
    </source>
</reference>
<evidence type="ECO:0000313" key="12">
    <source>
        <dbReference type="Proteomes" id="UP000184330"/>
    </source>
</evidence>
<feature type="chain" id="PRO_5012182746" evidence="9">
    <location>
        <begin position="20"/>
        <end position="646"/>
    </location>
</feature>
<sequence length="646" mass="69732">MRSSTFLAAAFACFTTSFAAPTADNHNFVLHEKRDGAPHQWTRRNRAHPDELLPVRIGLVQSNLHKAEEYILDVSDPRSSNFGKHWSAEKVANVFAPAKKTADGVADWLVKSGIDAGRHTYSTGRNWIQFNATVSETEQLFNTEYHYYEHDLSGGYRIACDEYHLPEHVREHVDFAMPTIQLEGMRPIPNLLPKLAAPSPITGLTGLANCSVLTTIECLRALYQFGPGNGSAASNAMGIGEWADFLYLPDLPIFFKNFTTQPIPADTVPEFISIDGGQTANYSYDFAEGSGVESALDFQTAYSIIYPQKLRLYQVGDGVNVDSVGTFNIFLDALDASYCTYLGGDAPYVDPAYPDPNEGGYTGPLQCGGAPVSNVFSFSYNQIEAALPVSYQQRQCHEWMKLGLQGVSVLFASGDSGVANRYNAGYENSCLTSPEVGPYVDINGTRFSPSFPCNCPYITSVGATEFLGGVNGTIAGGEMAVSDPDPTNAKNDYYSGGGFSNVFPLPSYQASAVTHFLTKYPPHYPSHIYNNSGAARAYPDVSALGLKLATVYLNHTYGIGGTSASTPIWGGIVTLLNEARIAKGKGPIGFLNPTLYAHPEAFNDITVGGNPGCGSEGFKAQPGWDPVTGLGTPIYPKLEALFLSLP</sequence>
<proteinExistence type="predicted"/>
<evidence type="ECO:0000256" key="4">
    <source>
        <dbReference type="ARBA" id="ARBA00022801"/>
    </source>
</evidence>
<accession>A0A1L7X6J5</accession>
<dbReference type="Proteomes" id="UP000184330">
    <property type="component" value="Unassembled WGS sequence"/>
</dbReference>
<dbReference type="AlphaFoldDB" id="A0A1L7X6J5"/>
<comment type="cofactor">
    <cofactor evidence="8">
        <name>Ca(2+)</name>
        <dbReference type="ChEBI" id="CHEBI:29108"/>
    </cofactor>
    <text evidence="8">Binds 1 Ca(2+) ion per subunit.</text>
</comment>
<feature type="active site" description="Charge relay system" evidence="8">
    <location>
        <position position="563"/>
    </location>
</feature>
<gene>
    <name evidence="11" type="ORF">PAC_10541</name>
</gene>
<evidence type="ECO:0000256" key="6">
    <source>
        <dbReference type="ARBA" id="ARBA00022837"/>
    </source>
</evidence>
<feature type="active site" description="Charge relay system" evidence="8">
    <location>
        <position position="293"/>
    </location>
</feature>
<keyword evidence="7" id="KW-0865">Zymogen</keyword>
<keyword evidence="9" id="KW-0732">Signal</keyword>
<dbReference type="CDD" id="cd04056">
    <property type="entry name" value="Peptidases_S53"/>
    <property type="match status" value="1"/>
</dbReference>
<organism evidence="11 12">
    <name type="scientific">Phialocephala subalpina</name>
    <dbReference type="NCBI Taxonomy" id="576137"/>
    <lineage>
        <taxon>Eukaryota</taxon>
        <taxon>Fungi</taxon>
        <taxon>Dikarya</taxon>
        <taxon>Ascomycota</taxon>
        <taxon>Pezizomycotina</taxon>
        <taxon>Leotiomycetes</taxon>
        <taxon>Helotiales</taxon>
        <taxon>Mollisiaceae</taxon>
        <taxon>Phialocephala</taxon>
        <taxon>Phialocephala fortinii species complex</taxon>
    </lineage>
</organism>
<dbReference type="InterPro" id="IPR050819">
    <property type="entry name" value="Tripeptidyl-peptidase_I"/>
</dbReference>
<evidence type="ECO:0000313" key="11">
    <source>
        <dbReference type="EMBL" id="CZR60645.1"/>
    </source>
</evidence>
<dbReference type="PANTHER" id="PTHR14218">
    <property type="entry name" value="PROTEASE S8 TRIPEPTIDYL PEPTIDASE I CLN2"/>
    <property type="match status" value="1"/>
</dbReference>
<comment type="subcellular location">
    <subcellularLocation>
        <location evidence="1">Secreted</location>
        <location evidence="1">Extracellular space</location>
    </subcellularLocation>
</comment>
<evidence type="ECO:0000259" key="10">
    <source>
        <dbReference type="PROSITE" id="PS51695"/>
    </source>
</evidence>
<dbReference type="SUPFAM" id="SSF52743">
    <property type="entry name" value="Subtilisin-like"/>
    <property type="match status" value="1"/>
</dbReference>
<feature type="binding site" evidence="8">
    <location>
        <position position="625"/>
    </location>
    <ligand>
        <name>Ca(2+)</name>
        <dbReference type="ChEBI" id="CHEBI:29108"/>
    </ligand>
</feature>
<keyword evidence="12" id="KW-1185">Reference proteome</keyword>
<dbReference type="GO" id="GO:0008240">
    <property type="term" value="F:tripeptidyl-peptidase activity"/>
    <property type="evidence" value="ECO:0007669"/>
    <property type="project" value="TreeGrafter"/>
</dbReference>
<feature type="domain" description="Peptidase S53" evidence="10">
    <location>
        <begin position="213"/>
        <end position="645"/>
    </location>
</feature>
<dbReference type="PANTHER" id="PTHR14218:SF19">
    <property type="entry name" value="SERINE PROTEASE AORO, PUTATIVE (AFU_ORTHOLOGUE AFUA_6G10250)-RELATED"/>
    <property type="match status" value="1"/>
</dbReference>
<dbReference type="Gene3D" id="3.40.50.200">
    <property type="entry name" value="Peptidase S8/S53 domain"/>
    <property type="match status" value="1"/>
</dbReference>
<dbReference type="InterPro" id="IPR015366">
    <property type="entry name" value="S53_propep"/>
</dbReference>
<dbReference type="GO" id="GO:0046872">
    <property type="term" value="F:metal ion binding"/>
    <property type="evidence" value="ECO:0007669"/>
    <property type="project" value="UniProtKB-UniRule"/>
</dbReference>
<feature type="active site" description="Charge relay system" evidence="8">
    <location>
        <position position="297"/>
    </location>
</feature>
<feature type="binding site" evidence="8">
    <location>
        <position position="605"/>
    </location>
    <ligand>
        <name>Ca(2+)</name>
        <dbReference type="ChEBI" id="CHEBI:29108"/>
    </ligand>
</feature>